<feature type="transmembrane region" description="Helical" evidence="6">
    <location>
        <begin position="438"/>
        <end position="462"/>
    </location>
</feature>
<reference evidence="8" key="1">
    <citation type="submission" date="2023-11" db="EMBL/GenBank/DDBJ databases">
        <title>Scrofimicrobium hongkongense sp. nov., isolated from a patient with peritonitis.</title>
        <authorList>
            <person name="Lao H.Y."/>
            <person name="Wong A.Y.P."/>
            <person name="Ng T.L."/>
            <person name="Wong R.Y.L."/>
            <person name="Yau M.C.Y."/>
            <person name="Lam J.Y.W."/>
            <person name="Siu G.K.H."/>
        </authorList>
    </citation>
    <scope>NUCLEOTIDE SEQUENCE</scope>
    <source>
        <strain evidence="8">R131</strain>
    </source>
</reference>
<dbReference type="PANTHER" id="PTHR42948:SF1">
    <property type="entry name" value="TRANSPORTER"/>
    <property type="match status" value="1"/>
</dbReference>
<dbReference type="SUPFAM" id="SSF161070">
    <property type="entry name" value="SNF-like"/>
    <property type="match status" value="1"/>
</dbReference>
<dbReference type="PROSITE" id="PS50267">
    <property type="entry name" value="NA_NEUROTRAN_SYMP_3"/>
    <property type="match status" value="1"/>
</dbReference>
<dbReference type="PANTHER" id="PTHR42948">
    <property type="entry name" value="TRANSPORTER"/>
    <property type="match status" value="1"/>
</dbReference>
<protein>
    <submittedName>
        <fullName evidence="8">Sodium-dependent transporter</fullName>
    </submittedName>
</protein>
<dbReference type="NCBIfam" id="NF037979">
    <property type="entry name" value="Na_transp"/>
    <property type="match status" value="1"/>
</dbReference>
<evidence type="ECO:0000256" key="1">
    <source>
        <dbReference type="ARBA" id="ARBA00004141"/>
    </source>
</evidence>
<feature type="transmembrane region" description="Helical" evidence="6">
    <location>
        <begin position="93"/>
        <end position="117"/>
    </location>
</feature>
<dbReference type="GO" id="GO:0016020">
    <property type="term" value="C:membrane"/>
    <property type="evidence" value="ECO:0007669"/>
    <property type="project" value="UniProtKB-SubCell"/>
</dbReference>
<dbReference type="GO" id="GO:0022857">
    <property type="term" value="F:transmembrane transporter activity"/>
    <property type="evidence" value="ECO:0007669"/>
    <property type="project" value="InterPro"/>
</dbReference>
<feature type="transmembrane region" description="Helical" evidence="6">
    <location>
        <begin position="474"/>
        <end position="496"/>
    </location>
</feature>
<dbReference type="KEGG" id="sapp:SAC06_00105"/>
<feature type="transmembrane region" description="Helical" evidence="6">
    <location>
        <begin position="229"/>
        <end position="254"/>
    </location>
</feature>
<feature type="transmembrane region" description="Helical" evidence="6">
    <location>
        <begin position="20"/>
        <end position="39"/>
    </location>
</feature>
<evidence type="ECO:0000256" key="4">
    <source>
        <dbReference type="ARBA" id="ARBA00022989"/>
    </source>
</evidence>
<sequence>MSKTAVQPARKRETWNSQTAFLIAAIGSAIGLGNIWRFPGVAYSNGGGAFLIPYVVALLVIGVPILLLDYSVGHKFRGSPPLALRRITPKGELLGWFQVGVSFVIFTYYAVVLAWAARYVFYSFTEAWHGDSLNFFLTDFLQVTQAETEFSLTPVAAVTIPLVLVWILAIFITARGLTRGIAAANKVFLPLLIILFLALVIRSLFLPGAMEGLNDFFSPQWSALGDFQVWLAAVAQIFYSLSVAFGIMVTYASYLPRKANLTGAGLVAAFANSSFEILAGIGVFAALGFMAFSQGVAVGDLEGLTGPILSFVTFPQIISMMPGGALFGVLFFSSLVLAGFTSLLSLLQVVSGGIQDKFGFSPRNAALIMGIPAMVVSVALFGTQSGLNALDVVDSFINNLGVVASAVALTLLVSWMGPRLPFLRRHLNSVSSIKVPRVWEVLVGIVAPAALGFMLISAIWNYLQSGYGDFSDRYLAILGWGAVGFAIAFALIMTALPWRVNRPGEDPLDQAVHPLVGAERSRS</sequence>
<evidence type="ECO:0000256" key="2">
    <source>
        <dbReference type="ARBA" id="ARBA00022448"/>
    </source>
</evidence>
<name>A0AAU7V7I0_9ACTO</name>
<comment type="subcellular location">
    <subcellularLocation>
        <location evidence="1">Membrane</location>
        <topology evidence="1">Multi-pass membrane protein</topology>
    </subcellularLocation>
</comment>
<dbReference type="CDD" id="cd10334">
    <property type="entry name" value="SLC6sbd_u1"/>
    <property type="match status" value="1"/>
</dbReference>
<feature type="transmembrane region" description="Helical" evidence="6">
    <location>
        <begin position="275"/>
        <end position="297"/>
    </location>
</feature>
<feature type="transmembrane region" description="Helical" evidence="6">
    <location>
        <begin position="187"/>
        <end position="209"/>
    </location>
</feature>
<dbReference type="PROSITE" id="PS50850">
    <property type="entry name" value="MFS"/>
    <property type="match status" value="1"/>
</dbReference>
<keyword evidence="3 6" id="KW-0812">Transmembrane</keyword>
<evidence type="ECO:0000256" key="3">
    <source>
        <dbReference type="ARBA" id="ARBA00022692"/>
    </source>
</evidence>
<dbReference type="EMBL" id="CP138335">
    <property type="protein sequence ID" value="XBW08002.1"/>
    <property type="molecule type" value="Genomic_DNA"/>
</dbReference>
<feature type="transmembrane region" description="Helical" evidence="6">
    <location>
        <begin position="155"/>
        <end position="175"/>
    </location>
</feature>
<keyword evidence="2" id="KW-0813">Transport</keyword>
<feature type="transmembrane region" description="Helical" evidence="6">
    <location>
        <begin position="317"/>
        <end position="344"/>
    </location>
</feature>
<dbReference type="InterPro" id="IPR020846">
    <property type="entry name" value="MFS_dom"/>
</dbReference>
<dbReference type="AlphaFoldDB" id="A0AAU7V7I0"/>
<feature type="transmembrane region" description="Helical" evidence="6">
    <location>
        <begin position="365"/>
        <end position="384"/>
    </location>
</feature>
<gene>
    <name evidence="8" type="ORF">SAC06_00105</name>
</gene>
<keyword evidence="4 6" id="KW-1133">Transmembrane helix</keyword>
<dbReference type="InterPro" id="IPR037272">
    <property type="entry name" value="SNS_sf"/>
</dbReference>
<evidence type="ECO:0000259" key="7">
    <source>
        <dbReference type="PROSITE" id="PS50850"/>
    </source>
</evidence>
<evidence type="ECO:0000256" key="5">
    <source>
        <dbReference type="ARBA" id="ARBA00023136"/>
    </source>
</evidence>
<evidence type="ECO:0000256" key="6">
    <source>
        <dbReference type="SAM" id="Phobius"/>
    </source>
</evidence>
<keyword evidence="5 6" id="KW-0472">Membrane</keyword>
<dbReference type="PRINTS" id="PR00176">
    <property type="entry name" value="NANEUSMPORT"/>
</dbReference>
<feature type="transmembrane region" description="Helical" evidence="6">
    <location>
        <begin position="51"/>
        <end position="72"/>
    </location>
</feature>
<organism evidence="8">
    <name type="scientific">Scrofimicrobium appendicitidis</name>
    <dbReference type="NCBI Taxonomy" id="3079930"/>
    <lineage>
        <taxon>Bacteria</taxon>
        <taxon>Bacillati</taxon>
        <taxon>Actinomycetota</taxon>
        <taxon>Actinomycetes</taxon>
        <taxon>Actinomycetales</taxon>
        <taxon>Actinomycetaceae</taxon>
        <taxon>Scrofimicrobium</taxon>
    </lineage>
</organism>
<dbReference type="InterPro" id="IPR000175">
    <property type="entry name" value="Na/ntran_symport"/>
</dbReference>
<dbReference type="Pfam" id="PF00209">
    <property type="entry name" value="SNF"/>
    <property type="match status" value="2"/>
</dbReference>
<feature type="transmembrane region" description="Helical" evidence="6">
    <location>
        <begin position="396"/>
        <end position="417"/>
    </location>
</feature>
<evidence type="ECO:0000313" key="8">
    <source>
        <dbReference type="EMBL" id="XBW08002.1"/>
    </source>
</evidence>
<accession>A0AAU7V7I0</accession>
<feature type="domain" description="Major facilitator superfamily (MFS) profile" evidence="7">
    <location>
        <begin position="283"/>
        <end position="523"/>
    </location>
</feature>
<proteinExistence type="predicted"/>